<accession>A0A328P2Q4</accession>
<evidence type="ECO:0000313" key="3">
    <source>
        <dbReference type="Proteomes" id="UP000248926"/>
    </source>
</evidence>
<feature type="transmembrane region" description="Helical" evidence="1">
    <location>
        <begin position="67"/>
        <end position="92"/>
    </location>
</feature>
<reference evidence="2 3" key="1">
    <citation type="journal article" date="2018" name="Genet. Mol. Biol.">
        <title>The genome sequence of Dyella jiangningensis FCAV SCS01 from a lignocellulose-decomposing microbial consortium metagenome reveals potential for biotechnological applications.</title>
        <authorList>
            <person name="Desiderato J.G."/>
            <person name="Alvarenga D.O."/>
            <person name="Constancio M.T.L."/>
            <person name="Alves L.M.C."/>
            <person name="Varani A.M."/>
        </authorList>
    </citation>
    <scope>NUCLEOTIDE SEQUENCE [LARGE SCALE GENOMIC DNA]</scope>
    <source>
        <strain evidence="2 3">FCAV SCS01</strain>
    </source>
</reference>
<proteinExistence type="predicted"/>
<gene>
    <name evidence="2" type="ORF">CA260_18405</name>
</gene>
<feature type="transmembrane region" description="Helical" evidence="1">
    <location>
        <begin position="44"/>
        <end position="61"/>
    </location>
</feature>
<dbReference type="EMBL" id="NFZS01000005">
    <property type="protein sequence ID" value="RAO74932.1"/>
    <property type="molecule type" value="Genomic_DNA"/>
</dbReference>
<name>A0A328P2Q4_9GAMM</name>
<evidence type="ECO:0000256" key="1">
    <source>
        <dbReference type="SAM" id="Phobius"/>
    </source>
</evidence>
<evidence type="ECO:0000313" key="2">
    <source>
        <dbReference type="EMBL" id="RAO74932.1"/>
    </source>
</evidence>
<protein>
    <submittedName>
        <fullName evidence="2">Uncharacterized protein</fullName>
    </submittedName>
</protein>
<keyword evidence="3" id="KW-1185">Reference proteome</keyword>
<dbReference type="AlphaFoldDB" id="A0A328P2Q4"/>
<dbReference type="Proteomes" id="UP000248926">
    <property type="component" value="Unassembled WGS sequence"/>
</dbReference>
<keyword evidence="1" id="KW-0472">Membrane</keyword>
<sequence length="122" mass="12798">MLRYGLVESPDVARTCETGTTFACNLRHATVEGFITGNVGGVRIGIYGWVALAAAALALWRNRVFTAWLAAATGLVAVVLYCFEPGALALLIGCLRLVRAQADGAPPCDQRGAAQHEVGAQP</sequence>
<keyword evidence="1" id="KW-1133">Transmembrane helix</keyword>
<organism evidence="2 3">
    <name type="scientific">Dyella jiangningensis</name>
    <dbReference type="NCBI Taxonomy" id="1379159"/>
    <lineage>
        <taxon>Bacteria</taxon>
        <taxon>Pseudomonadati</taxon>
        <taxon>Pseudomonadota</taxon>
        <taxon>Gammaproteobacteria</taxon>
        <taxon>Lysobacterales</taxon>
        <taxon>Rhodanobacteraceae</taxon>
        <taxon>Dyella</taxon>
    </lineage>
</organism>
<keyword evidence="1" id="KW-0812">Transmembrane</keyword>
<comment type="caution">
    <text evidence="2">The sequence shown here is derived from an EMBL/GenBank/DDBJ whole genome shotgun (WGS) entry which is preliminary data.</text>
</comment>